<name>A0A9D2MDA6_9FIRM</name>
<accession>A0A9D2MDA6</accession>
<dbReference type="Proteomes" id="UP000824208">
    <property type="component" value="Unassembled WGS sequence"/>
</dbReference>
<dbReference type="AlphaFoldDB" id="A0A9D2MDA6"/>
<evidence type="ECO:0000313" key="2">
    <source>
        <dbReference type="Proteomes" id="UP000824208"/>
    </source>
</evidence>
<proteinExistence type="predicted"/>
<reference evidence="1" key="2">
    <citation type="submission" date="2021-04" db="EMBL/GenBank/DDBJ databases">
        <authorList>
            <person name="Gilroy R."/>
        </authorList>
    </citation>
    <scope>NUCLEOTIDE SEQUENCE</scope>
    <source>
        <strain evidence="1">CHK189-11263</strain>
    </source>
</reference>
<evidence type="ECO:0000313" key="1">
    <source>
        <dbReference type="EMBL" id="HJB57941.1"/>
    </source>
</evidence>
<dbReference type="EMBL" id="DWYC01000088">
    <property type="protein sequence ID" value="HJB57941.1"/>
    <property type="molecule type" value="Genomic_DNA"/>
</dbReference>
<gene>
    <name evidence="1" type="ORF">H9714_10360</name>
</gene>
<organism evidence="1 2">
    <name type="scientific">Candidatus Flavonifractor intestinipullorum</name>
    <dbReference type="NCBI Taxonomy" id="2838587"/>
    <lineage>
        <taxon>Bacteria</taxon>
        <taxon>Bacillati</taxon>
        <taxon>Bacillota</taxon>
        <taxon>Clostridia</taxon>
        <taxon>Eubacteriales</taxon>
        <taxon>Oscillospiraceae</taxon>
        <taxon>Flavonifractor</taxon>
    </lineage>
</organism>
<protein>
    <submittedName>
        <fullName evidence="1">Uncharacterized protein</fullName>
    </submittedName>
</protein>
<comment type="caution">
    <text evidence="1">The sequence shown here is derived from an EMBL/GenBank/DDBJ whole genome shotgun (WGS) entry which is preliminary data.</text>
</comment>
<sequence>MYRCRWCGAAFEEPDAVRVRENLDGENGWWSHTVESCPFCGADECEEMEEDI</sequence>
<reference evidence="1" key="1">
    <citation type="journal article" date="2021" name="PeerJ">
        <title>Extensive microbial diversity within the chicken gut microbiome revealed by metagenomics and culture.</title>
        <authorList>
            <person name="Gilroy R."/>
            <person name="Ravi A."/>
            <person name="Getino M."/>
            <person name="Pursley I."/>
            <person name="Horton D.L."/>
            <person name="Alikhan N.F."/>
            <person name="Baker D."/>
            <person name="Gharbi K."/>
            <person name="Hall N."/>
            <person name="Watson M."/>
            <person name="Adriaenssens E.M."/>
            <person name="Foster-Nyarko E."/>
            <person name="Jarju S."/>
            <person name="Secka A."/>
            <person name="Antonio M."/>
            <person name="Oren A."/>
            <person name="Chaudhuri R.R."/>
            <person name="La Ragione R."/>
            <person name="Hildebrand F."/>
            <person name="Pallen M.J."/>
        </authorList>
    </citation>
    <scope>NUCLEOTIDE SEQUENCE</scope>
    <source>
        <strain evidence="1">CHK189-11263</strain>
    </source>
</reference>